<dbReference type="STRING" id="1590841.A0A2R6QRM3"/>
<protein>
    <submittedName>
        <fullName evidence="1">Kynurenine formamidase</fullName>
    </submittedName>
</protein>
<dbReference type="GO" id="GO:0009507">
    <property type="term" value="C:chloroplast"/>
    <property type="evidence" value="ECO:0007669"/>
    <property type="project" value="TreeGrafter"/>
</dbReference>
<dbReference type="AlphaFoldDB" id="A0A2R6QRM3"/>
<dbReference type="FunCoup" id="A0A2R6QRM3">
    <property type="interactions" value="1714"/>
</dbReference>
<comment type="caution">
    <text evidence="1">The sequence shown here is derived from an EMBL/GenBank/DDBJ whole genome shotgun (WGS) entry which is preliminary data.</text>
</comment>
<evidence type="ECO:0000313" key="2">
    <source>
        <dbReference type="Proteomes" id="UP000241394"/>
    </source>
</evidence>
<sequence>MNSVFLPSSPLLRPPALHQSALLLHLQPHSNCCFHNYSNGRRISSRSFSSPIISFHSLHYRRSSIGATAPSNEGAVSAINFEDFVEKDWSFLDADDTNVDEEHKQKIDQIISAGEIQETSKVLISIGSEGFVDEIVNSSPCKLLFVVHDSLLVLASIKEKYDMVKCWQGELIYLPQKWAPFDVLFLYFLPALPFELDQIFGALEKRCLPGARIVISHPQGRELLEQQRRQFPDVVISDMPDKMILQNVAADHSFEMIEFVDEPGFYLAVLKFKERDSRKHL</sequence>
<dbReference type="PANTHER" id="PTHR37217:SF1">
    <property type="entry name" value="EXPRESSED PROTEIN"/>
    <property type="match status" value="1"/>
</dbReference>
<accession>A0A2R6QRM3</accession>
<dbReference type="InParanoid" id="A0A2R6QRM3"/>
<dbReference type="PANTHER" id="PTHR37217">
    <property type="entry name" value="EXPRESSED PROTEIN"/>
    <property type="match status" value="1"/>
</dbReference>
<dbReference type="OrthoDB" id="276388at2759"/>
<evidence type="ECO:0000313" key="1">
    <source>
        <dbReference type="EMBL" id="PSS13774.1"/>
    </source>
</evidence>
<name>A0A2R6QRM3_ACTCC</name>
<keyword evidence="2" id="KW-1185">Reference proteome</keyword>
<dbReference type="OMA" id="KHDSVKC"/>
<gene>
    <name evidence="1" type="ORF">CEY00_Acc14383</name>
</gene>
<reference evidence="2" key="2">
    <citation type="journal article" date="2018" name="BMC Genomics">
        <title>A manually annotated Actinidia chinensis var. chinensis (kiwifruit) genome highlights the challenges associated with draft genomes and gene prediction in plants.</title>
        <authorList>
            <person name="Pilkington S.M."/>
            <person name="Crowhurst R."/>
            <person name="Hilario E."/>
            <person name="Nardozza S."/>
            <person name="Fraser L."/>
            <person name="Peng Y."/>
            <person name="Gunaseelan K."/>
            <person name="Simpson R."/>
            <person name="Tahir J."/>
            <person name="Deroles S.C."/>
            <person name="Templeton K."/>
            <person name="Luo Z."/>
            <person name="Davy M."/>
            <person name="Cheng C."/>
            <person name="McNeilage M."/>
            <person name="Scaglione D."/>
            <person name="Liu Y."/>
            <person name="Zhang Q."/>
            <person name="Datson P."/>
            <person name="De Silva N."/>
            <person name="Gardiner S.E."/>
            <person name="Bassett H."/>
            <person name="Chagne D."/>
            <person name="McCallum J."/>
            <person name="Dzierzon H."/>
            <person name="Deng C."/>
            <person name="Wang Y.Y."/>
            <person name="Barron L."/>
            <person name="Manako K."/>
            <person name="Bowen J."/>
            <person name="Foster T.M."/>
            <person name="Erridge Z.A."/>
            <person name="Tiffin H."/>
            <person name="Waite C.N."/>
            <person name="Davies K.M."/>
            <person name="Grierson E.P."/>
            <person name="Laing W.A."/>
            <person name="Kirk R."/>
            <person name="Chen X."/>
            <person name="Wood M."/>
            <person name="Montefiori M."/>
            <person name="Brummell D.A."/>
            <person name="Schwinn K.E."/>
            <person name="Catanach A."/>
            <person name="Fullerton C."/>
            <person name="Li D."/>
            <person name="Meiyalaghan S."/>
            <person name="Nieuwenhuizen N."/>
            <person name="Read N."/>
            <person name="Prakash R."/>
            <person name="Hunter D."/>
            <person name="Zhang H."/>
            <person name="McKenzie M."/>
            <person name="Knabel M."/>
            <person name="Harris A."/>
            <person name="Allan A.C."/>
            <person name="Gleave A."/>
            <person name="Chen A."/>
            <person name="Janssen B.J."/>
            <person name="Plunkett B."/>
            <person name="Ampomah-Dwamena C."/>
            <person name="Voogd C."/>
            <person name="Leif D."/>
            <person name="Lafferty D."/>
            <person name="Souleyre E.J.F."/>
            <person name="Varkonyi-Gasic E."/>
            <person name="Gambi F."/>
            <person name="Hanley J."/>
            <person name="Yao J.L."/>
            <person name="Cheung J."/>
            <person name="David K.M."/>
            <person name="Warren B."/>
            <person name="Marsh K."/>
            <person name="Snowden K.C."/>
            <person name="Lin-Wang K."/>
            <person name="Brian L."/>
            <person name="Martinez-Sanchez M."/>
            <person name="Wang M."/>
            <person name="Ileperuma N."/>
            <person name="Macnee N."/>
            <person name="Campin R."/>
            <person name="McAtee P."/>
            <person name="Drummond R.S.M."/>
            <person name="Espley R.V."/>
            <person name="Ireland H.S."/>
            <person name="Wu R."/>
            <person name="Atkinson R.G."/>
            <person name="Karunairetnam S."/>
            <person name="Bulley S."/>
            <person name="Chunkath S."/>
            <person name="Hanley Z."/>
            <person name="Storey R."/>
            <person name="Thrimawithana A.H."/>
            <person name="Thomson S."/>
            <person name="David C."/>
            <person name="Testolin R."/>
            <person name="Huang H."/>
            <person name="Hellens R.P."/>
            <person name="Schaffer R.J."/>
        </authorList>
    </citation>
    <scope>NUCLEOTIDE SEQUENCE [LARGE SCALE GENOMIC DNA]</scope>
    <source>
        <strain evidence="2">cv. Red5</strain>
    </source>
</reference>
<dbReference type="EMBL" id="NKQK01000013">
    <property type="protein sequence ID" value="PSS13774.1"/>
    <property type="molecule type" value="Genomic_DNA"/>
</dbReference>
<organism evidence="1 2">
    <name type="scientific">Actinidia chinensis var. chinensis</name>
    <name type="common">Chinese soft-hair kiwi</name>
    <dbReference type="NCBI Taxonomy" id="1590841"/>
    <lineage>
        <taxon>Eukaryota</taxon>
        <taxon>Viridiplantae</taxon>
        <taxon>Streptophyta</taxon>
        <taxon>Embryophyta</taxon>
        <taxon>Tracheophyta</taxon>
        <taxon>Spermatophyta</taxon>
        <taxon>Magnoliopsida</taxon>
        <taxon>eudicotyledons</taxon>
        <taxon>Gunneridae</taxon>
        <taxon>Pentapetalae</taxon>
        <taxon>asterids</taxon>
        <taxon>Ericales</taxon>
        <taxon>Actinidiaceae</taxon>
        <taxon>Actinidia</taxon>
    </lineage>
</organism>
<dbReference type="Proteomes" id="UP000241394">
    <property type="component" value="Chromosome LG13"/>
</dbReference>
<proteinExistence type="predicted"/>
<reference evidence="1 2" key="1">
    <citation type="submission" date="2017-07" db="EMBL/GenBank/DDBJ databases">
        <title>An improved, manually edited Actinidia chinensis var. chinensis (kiwifruit) genome highlights the challenges associated with draft genomes and gene prediction in plants.</title>
        <authorList>
            <person name="Pilkington S."/>
            <person name="Crowhurst R."/>
            <person name="Hilario E."/>
            <person name="Nardozza S."/>
            <person name="Fraser L."/>
            <person name="Peng Y."/>
            <person name="Gunaseelan K."/>
            <person name="Simpson R."/>
            <person name="Tahir J."/>
            <person name="Deroles S."/>
            <person name="Templeton K."/>
            <person name="Luo Z."/>
            <person name="Davy M."/>
            <person name="Cheng C."/>
            <person name="Mcneilage M."/>
            <person name="Scaglione D."/>
            <person name="Liu Y."/>
            <person name="Zhang Q."/>
            <person name="Datson P."/>
            <person name="De Silva N."/>
            <person name="Gardiner S."/>
            <person name="Bassett H."/>
            <person name="Chagne D."/>
            <person name="Mccallum J."/>
            <person name="Dzierzon H."/>
            <person name="Deng C."/>
            <person name="Wang Y.-Y."/>
            <person name="Barron N."/>
            <person name="Manako K."/>
            <person name="Bowen J."/>
            <person name="Foster T."/>
            <person name="Erridge Z."/>
            <person name="Tiffin H."/>
            <person name="Waite C."/>
            <person name="Davies K."/>
            <person name="Grierson E."/>
            <person name="Laing W."/>
            <person name="Kirk R."/>
            <person name="Chen X."/>
            <person name="Wood M."/>
            <person name="Montefiori M."/>
            <person name="Brummell D."/>
            <person name="Schwinn K."/>
            <person name="Catanach A."/>
            <person name="Fullerton C."/>
            <person name="Li D."/>
            <person name="Meiyalaghan S."/>
            <person name="Nieuwenhuizen N."/>
            <person name="Read N."/>
            <person name="Prakash R."/>
            <person name="Hunter D."/>
            <person name="Zhang H."/>
            <person name="Mckenzie M."/>
            <person name="Knabel M."/>
            <person name="Harris A."/>
            <person name="Allan A."/>
            <person name="Chen A."/>
            <person name="Janssen B."/>
            <person name="Plunkett B."/>
            <person name="Dwamena C."/>
            <person name="Voogd C."/>
            <person name="Leif D."/>
            <person name="Lafferty D."/>
            <person name="Souleyre E."/>
            <person name="Varkonyi-Gasic E."/>
            <person name="Gambi F."/>
            <person name="Hanley J."/>
            <person name="Yao J.-L."/>
            <person name="Cheung J."/>
            <person name="David K."/>
            <person name="Warren B."/>
            <person name="Marsh K."/>
            <person name="Snowden K."/>
            <person name="Lin-Wang K."/>
            <person name="Brian L."/>
            <person name="Martinez-Sanchez M."/>
            <person name="Wang M."/>
            <person name="Ileperuma N."/>
            <person name="Macnee N."/>
            <person name="Campin R."/>
            <person name="Mcatee P."/>
            <person name="Drummond R."/>
            <person name="Espley R."/>
            <person name="Ireland H."/>
            <person name="Wu R."/>
            <person name="Atkinson R."/>
            <person name="Karunairetnam S."/>
            <person name="Bulley S."/>
            <person name="Chunkath S."/>
            <person name="Hanley Z."/>
            <person name="Storey R."/>
            <person name="Thrimawithana A."/>
            <person name="Thomson S."/>
            <person name="David C."/>
            <person name="Testolin R."/>
        </authorList>
    </citation>
    <scope>NUCLEOTIDE SEQUENCE [LARGE SCALE GENOMIC DNA]</scope>
    <source>
        <strain evidence="2">cv. Red5</strain>
        <tissue evidence="1">Young leaf</tissue>
    </source>
</reference>
<dbReference type="Gramene" id="PSS13774">
    <property type="protein sequence ID" value="PSS13774"/>
    <property type="gene ID" value="CEY00_Acc14383"/>
</dbReference>